<comment type="caution">
    <text evidence="2">The sequence shown here is derived from an EMBL/GenBank/DDBJ whole genome shotgun (WGS) entry which is preliminary data.</text>
</comment>
<organism evidence="2 3">
    <name type="scientific">Mycobacterium asiaticum</name>
    <dbReference type="NCBI Taxonomy" id="1790"/>
    <lineage>
        <taxon>Bacteria</taxon>
        <taxon>Bacillati</taxon>
        <taxon>Actinomycetota</taxon>
        <taxon>Actinomycetes</taxon>
        <taxon>Mycobacteriales</taxon>
        <taxon>Mycobacteriaceae</taxon>
        <taxon>Mycobacterium</taxon>
    </lineage>
</organism>
<evidence type="ECO:0000256" key="1">
    <source>
        <dbReference type="SAM" id="Phobius"/>
    </source>
</evidence>
<reference evidence="2 3" key="1">
    <citation type="submission" date="2016-06" db="EMBL/GenBank/DDBJ databases">
        <authorList>
            <person name="Kjaerup R.B."/>
            <person name="Dalgaard T.S."/>
            <person name="Juul-Madsen H.R."/>
        </authorList>
    </citation>
    <scope>NUCLEOTIDE SEQUENCE [LARGE SCALE GENOMIC DNA]</scope>
    <source>
        <strain evidence="2 3">1165133.8</strain>
    </source>
</reference>
<dbReference type="EMBL" id="LZLS01000061">
    <property type="protein sequence ID" value="OBK29077.1"/>
    <property type="molecule type" value="Genomic_DNA"/>
</dbReference>
<name>A0A1A3P910_MYCAS</name>
<feature type="transmembrane region" description="Helical" evidence="1">
    <location>
        <begin position="81"/>
        <end position="107"/>
    </location>
</feature>
<dbReference type="Proteomes" id="UP000093928">
    <property type="component" value="Unassembled WGS sequence"/>
</dbReference>
<evidence type="ECO:0000313" key="2">
    <source>
        <dbReference type="EMBL" id="OBK29077.1"/>
    </source>
</evidence>
<accession>A0A1A3P910</accession>
<dbReference type="AlphaFoldDB" id="A0A1A3P910"/>
<protein>
    <submittedName>
        <fullName evidence="2">Uncharacterized protein</fullName>
    </submittedName>
</protein>
<keyword evidence="1" id="KW-0472">Membrane</keyword>
<gene>
    <name evidence="2" type="ORF">A5634_18965</name>
</gene>
<dbReference type="OrthoDB" id="4764725at2"/>
<feature type="transmembrane region" description="Helical" evidence="1">
    <location>
        <begin position="25"/>
        <end position="43"/>
    </location>
</feature>
<keyword evidence="1" id="KW-0812">Transmembrane</keyword>
<dbReference type="RefSeq" id="WP_065143242.1">
    <property type="nucleotide sequence ID" value="NZ_LZLS01000061.1"/>
</dbReference>
<proteinExistence type="predicted"/>
<keyword evidence="1" id="KW-1133">Transmembrane helix</keyword>
<sequence>MGAGGSGIDLLAWMLVLHWWDGTTLTAWGIALGTLLLAAPFVIGGELLSKCRAWINDGSRRCEQPRHGFLRRCADHRSQALTLYDVAGGLSILLGVLNVLVLMNVVLGGAP</sequence>
<evidence type="ECO:0000313" key="3">
    <source>
        <dbReference type="Proteomes" id="UP000093928"/>
    </source>
</evidence>